<dbReference type="AlphaFoldDB" id="A0A381PAY8"/>
<feature type="domain" description="Beta-lactamase-related" evidence="1">
    <location>
        <begin position="78"/>
        <end position="346"/>
    </location>
</feature>
<dbReference type="Pfam" id="PF00144">
    <property type="entry name" value="Beta-lactamase"/>
    <property type="match status" value="1"/>
</dbReference>
<protein>
    <recommendedName>
        <fullName evidence="1">Beta-lactamase-related domain-containing protein</fullName>
    </recommendedName>
</protein>
<dbReference type="Gene3D" id="3.40.710.10">
    <property type="entry name" value="DD-peptidase/beta-lactamase superfamily"/>
    <property type="match status" value="1"/>
</dbReference>
<name>A0A381PAY8_9ZZZZ</name>
<gene>
    <name evidence="2" type="ORF">METZ01_LOCUS16331</name>
</gene>
<organism evidence="2">
    <name type="scientific">marine metagenome</name>
    <dbReference type="NCBI Taxonomy" id="408172"/>
    <lineage>
        <taxon>unclassified sequences</taxon>
        <taxon>metagenomes</taxon>
        <taxon>ecological metagenomes</taxon>
    </lineage>
</organism>
<dbReference type="SUPFAM" id="SSF56601">
    <property type="entry name" value="beta-lactamase/transpeptidase-like"/>
    <property type="match status" value="1"/>
</dbReference>
<dbReference type="InterPro" id="IPR050789">
    <property type="entry name" value="Diverse_Enzym_Activities"/>
</dbReference>
<proteinExistence type="predicted"/>
<evidence type="ECO:0000313" key="2">
    <source>
        <dbReference type="EMBL" id="SUZ63477.1"/>
    </source>
</evidence>
<dbReference type="PANTHER" id="PTHR43283">
    <property type="entry name" value="BETA-LACTAMASE-RELATED"/>
    <property type="match status" value="1"/>
</dbReference>
<accession>A0A381PAY8</accession>
<sequence>MKYIRNTFIAILILFSLIYTFDLNYIIKGIRVVYLNGYSDVFIDDNKYFDTVQVETSNNPEPWIKHINYNQKNTSKIFDEYNSEMETASFIIIKNDSILTEKYYNGYDENSVINSFSMAKTLIYVTLAKAIEEGYIKSLEQKVVDFIPELKGEFANEVRVIDLASMHSGMEWTEPSLNPFSVLAKTYFVKDLNKLILDQPFVEKPGIKFQYSSGNTQILSILIERATGEKITDYFSKHFWKKMNAEQNAIWQLDSYESGNAKSFCCFSTNSRDLSRMGKLYLNNGNWNGEQLVDSSFIKTSFTTIDSPIYGIGIWVDNYKGYEIGMMRGHLGQYVMFIPEINLIISRFGRKYPAKGIIEITEDTYIYIDEALRITGN</sequence>
<dbReference type="EMBL" id="UINC01000916">
    <property type="protein sequence ID" value="SUZ63477.1"/>
    <property type="molecule type" value="Genomic_DNA"/>
</dbReference>
<dbReference type="InterPro" id="IPR001466">
    <property type="entry name" value="Beta-lactam-related"/>
</dbReference>
<evidence type="ECO:0000259" key="1">
    <source>
        <dbReference type="Pfam" id="PF00144"/>
    </source>
</evidence>
<dbReference type="InterPro" id="IPR012338">
    <property type="entry name" value="Beta-lactam/transpept-like"/>
</dbReference>
<reference evidence="2" key="1">
    <citation type="submission" date="2018-05" db="EMBL/GenBank/DDBJ databases">
        <authorList>
            <person name="Lanie J.A."/>
            <person name="Ng W.-L."/>
            <person name="Kazmierczak K.M."/>
            <person name="Andrzejewski T.M."/>
            <person name="Davidsen T.M."/>
            <person name="Wayne K.J."/>
            <person name="Tettelin H."/>
            <person name="Glass J.I."/>
            <person name="Rusch D."/>
            <person name="Podicherti R."/>
            <person name="Tsui H.-C.T."/>
            <person name="Winkler M.E."/>
        </authorList>
    </citation>
    <scope>NUCLEOTIDE SEQUENCE</scope>
</reference>
<dbReference type="PANTHER" id="PTHR43283:SF7">
    <property type="entry name" value="BETA-LACTAMASE-RELATED DOMAIN-CONTAINING PROTEIN"/>
    <property type="match status" value="1"/>
</dbReference>